<evidence type="ECO:0000313" key="6">
    <source>
        <dbReference type="Proteomes" id="UP001465755"/>
    </source>
</evidence>
<keyword evidence="6" id="KW-1185">Reference proteome</keyword>
<dbReference type="Gene3D" id="3.10.580.10">
    <property type="entry name" value="CBS-domain"/>
    <property type="match status" value="2"/>
</dbReference>
<evidence type="ECO:0000313" key="5">
    <source>
        <dbReference type="EMBL" id="KAK9806706.1"/>
    </source>
</evidence>
<accession>A0AAW1PB38</accession>
<evidence type="ECO:0000256" key="2">
    <source>
        <dbReference type="PROSITE-ProRule" id="PRU00703"/>
    </source>
</evidence>
<name>A0AAW1PB38_9CHLO</name>
<gene>
    <name evidence="5" type="ORF">WJX73_010589</name>
</gene>
<dbReference type="SUPFAM" id="SSF54631">
    <property type="entry name" value="CBS-domain pair"/>
    <property type="match status" value="1"/>
</dbReference>
<feature type="region of interest" description="Disordered" evidence="3">
    <location>
        <begin position="25"/>
        <end position="64"/>
    </location>
</feature>
<proteinExistence type="predicted"/>
<reference evidence="5 6" key="1">
    <citation type="journal article" date="2024" name="Nat. Commun.">
        <title>Phylogenomics reveals the evolutionary origins of lichenization in chlorophyte algae.</title>
        <authorList>
            <person name="Puginier C."/>
            <person name="Libourel C."/>
            <person name="Otte J."/>
            <person name="Skaloud P."/>
            <person name="Haon M."/>
            <person name="Grisel S."/>
            <person name="Petersen M."/>
            <person name="Berrin J.G."/>
            <person name="Delaux P.M."/>
            <person name="Dal Grande F."/>
            <person name="Keller J."/>
        </authorList>
    </citation>
    <scope>NUCLEOTIDE SEQUENCE [LARGE SCALE GENOMIC DNA]</scope>
    <source>
        <strain evidence="5 6">SAG 2036</strain>
    </source>
</reference>
<comment type="caution">
    <text evidence="5">The sequence shown here is derived from an EMBL/GenBank/DDBJ whole genome shotgun (WGS) entry which is preliminary data.</text>
</comment>
<dbReference type="SMART" id="SM00116">
    <property type="entry name" value="CBS"/>
    <property type="match status" value="2"/>
</dbReference>
<dbReference type="Pfam" id="PF00571">
    <property type="entry name" value="CBS"/>
    <property type="match status" value="2"/>
</dbReference>
<feature type="domain" description="CBS" evidence="4">
    <location>
        <begin position="158"/>
        <end position="213"/>
    </location>
</feature>
<organism evidence="5 6">
    <name type="scientific">Symbiochloris irregularis</name>
    <dbReference type="NCBI Taxonomy" id="706552"/>
    <lineage>
        <taxon>Eukaryota</taxon>
        <taxon>Viridiplantae</taxon>
        <taxon>Chlorophyta</taxon>
        <taxon>core chlorophytes</taxon>
        <taxon>Trebouxiophyceae</taxon>
        <taxon>Trebouxiales</taxon>
        <taxon>Trebouxiaceae</taxon>
        <taxon>Symbiochloris</taxon>
    </lineage>
</organism>
<dbReference type="PANTHER" id="PTHR43080">
    <property type="entry name" value="CBS DOMAIN-CONTAINING PROTEIN CBSX3, MITOCHONDRIAL"/>
    <property type="match status" value="1"/>
</dbReference>
<evidence type="ECO:0000259" key="4">
    <source>
        <dbReference type="PROSITE" id="PS51371"/>
    </source>
</evidence>
<dbReference type="EMBL" id="JALJOQ010000035">
    <property type="protein sequence ID" value="KAK9806706.1"/>
    <property type="molecule type" value="Genomic_DNA"/>
</dbReference>
<dbReference type="PROSITE" id="PS51371">
    <property type="entry name" value="CBS"/>
    <property type="match status" value="1"/>
</dbReference>
<sequence length="213" mass="23077">MALSNLHTSDLRLCPSAAGRRVSLSRAVPSQHHQGPARVSGRSARAQPARATKQEQDSDSSLSGEWPVNWSLASYEDVGEFFQQKLFKDQASPGTTLRDVMSTSLKTVTPDERLDSLSSLFNVVSGVPVVKSKEDPTLLGVLSKKDTKKAGTYVKDVYSSPPVAARPDNKVADAAVMMLKHKVHRIPIVDNQAKVVGIVTRTDIFTALAHEST</sequence>
<dbReference type="InterPro" id="IPR051257">
    <property type="entry name" value="Diverse_CBS-Domain"/>
</dbReference>
<protein>
    <recommendedName>
        <fullName evidence="4">CBS domain-containing protein</fullName>
    </recommendedName>
</protein>
<dbReference type="InterPro" id="IPR000644">
    <property type="entry name" value="CBS_dom"/>
</dbReference>
<dbReference type="Proteomes" id="UP001465755">
    <property type="component" value="Unassembled WGS sequence"/>
</dbReference>
<dbReference type="PANTHER" id="PTHR43080:SF29">
    <property type="entry name" value="OS02G0818000 PROTEIN"/>
    <property type="match status" value="1"/>
</dbReference>
<dbReference type="InterPro" id="IPR046342">
    <property type="entry name" value="CBS_dom_sf"/>
</dbReference>
<keyword evidence="1 2" id="KW-0129">CBS domain</keyword>
<evidence type="ECO:0000256" key="3">
    <source>
        <dbReference type="SAM" id="MobiDB-lite"/>
    </source>
</evidence>
<evidence type="ECO:0000256" key="1">
    <source>
        <dbReference type="ARBA" id="ARBA00023122"/>
    </source>
</evidence>
<dbReference type="AlphaFoldDB" id="A0AAW1PB38"/>